<name>A0A932R254_9BACT</name>
<keyword evidence="1" id="KW-1133">Transmembrane helix</keyword>
<accession>A0A932R254</accession>
<dbReference type="InterPro" id="IPR045781">
    <property type="entry name" value="SxtJ"/>
</dbReference>
<evidence type="ECO:0000313" key="3">
    <source>
        <dbReference type="Proteomes" id="UP000753196"/>
    </source>
</evidence>
<dbReference type="AlphaFoldDB" id="A0A932R254"/>
<reference evidence="2" key="1">
    <citation type="submission" date="2020-07" db="EMBL/GenBank/DDBJ databases">
        <title>Huge and variable diversity of episymbiotic CPR bacteria and DPANN archaea in groundwater ecosystems.</title>
        <authorList>
            <person name="He C.Y."/>
            <person name="Keren R."/>
            <person name="Whittaker M."/>
            <person name="Farag I.F."/>
            <person name="Doudna J."/>
            <person name="Cate J.H.D."/>
            <person name="Banfield J.F."/>
        </authorList>
    </citation>
    <scope>NUCLEOTIDE SEQUENCE</scope>
    <source>
        <strain evidence="2">NC_groundwater_973_Pr1_S-0.2um_54_13</strain>
    </source>
</reference>
<sequence>MANTTSTSTSDKQELRKFGLVIAAGLVLIFGLFLPWQAEKPWPGWPWMVASVFAGTALVLPQALKPLFWLWMKIGHVLGWINTRIILGVIFFILFAPIALVLHLLGKDFMKRRMDASAITYRMESEKLPRERLEKPY</sequence>
<dbReference type="EMBL" id="JACQCR010000064">
    <property type="protein sequence ID" value="MBI3631236.1"/>
    <property type="molecule type" value="Genomic_DNA"/>
</dbReference>
<gene>
    <name evidence="2" type="ORF">HY221_02765</name>
</gene>
<keyword evidence="1" id="KW-0812">Transmembrane</keyword>
<evidence type="ECO:0000256" key="1">
    <source>
        <dbReference type="SAM" id="Phobius"/>
    </source>
</evidence>
<feature type="transmembrane region" description="Helical" evidence="1">
    <location>
        <begin position="18"/>
        <end position="38"/>
    </location>
</feature>
<feature type="transmembrane region" description="Helical" evidence="1">
    <location>
        <begin position="44"/>
        <end position="64"/>
    </location>
</feature>
<evidence type="ECO:0000313" key="2">
    <source>
        <dbReference type="EMBL" id="MBI3631236.1"/>
    </source>
</evidence>
<dbReference type="Pfam" id="PF19588">
    <property type="entry name" value="SxtJ"/>
    <property type="match status" value="1"/>
</dbReference>
<keyword evidence="1" id="KW-0472">Membrane</keyword>
<feature type="transmembrane region" description="Helical" evidence="1">
    <location>
        <begin position="85"/>
        <end position="105"/>
    </location>
</feature>
<proteinExistence type="predicted"/>
<organism evidence="2 3">
    <name type="scientific">Candidatus Sungiibacteriota bacterium</name>
    <dbReference type="NCBI Taxonomy" id="2750080"/>
    <lineage>
        <taxon>Bacteria</taxon>
        <taxon>Candidatus Sungiibacteriota</taxon>
    </lineage>
</organism>
<protein>
    <submittedName>
        <fullName evidence="2">SxtJ</fullName>
    </submittedName>
</protein>
<comment type="caution">
    <text evidence="2">The sequence shown here is derived from an EMBL/GenBank/DDBJ whole genome shotgun (WGS) entry which is preliminary data.</text>
</comment>
<dbReference type="Proteomes" id="UP000753196">
    <property type="component" value="Unassembled WGS sequence"/>
</dbReference>